<dbReference type="RefSeq" id="WP_023949757.1">
    <property type="nucleotide sequence ID" value="NZ_BASD01000032.1"/>
</dbReference>
<evidence type="ECO:0000313" key="3">
    <source>
        <dbReference type="Proteomes" id="UP000018143"/>
    </source>
</evidence>
<dbReference type="EMBL" id="BASD01000032">
    <property type="protein sequence ID" value="GAD20042.1"/>
    <property type="molecule type" value="Genomic_DNA"/>
</dbReference>
<gene>
    <name evidence="2" type="ORF">HFN_1286</name>
</gene>
<dbReference type="OrthoDB" id="663512at2"/>
<sequence length="240" mass="26681">MDSHIKKFLHASHILTLSVLESHTLHTLESSTAEYHIAESHITESHITESSTIDSSPNKIATPQTPTQNLDSQSKPPTNKTTLQPTKPTIQSEPLSTNHPAIQPQLQPTIHSANQPITQPAEIYCASCFYAFDKKNLACIFKSQANSKHITLAAKAPIIAVAIASDTKIIRHIQGVQAKAYFSKASPAQERIYYQRFPFAKLGEGEVYALAIFWAKYTDNSLLSHQKLTFSRDLSFNIKQ</sequence>
<protein>
    <submittedName>
        <fullName evidence="2">Hypothetical UPF0306 protein Cj1449c</fullName>
    </submittedName>
</protein>
<evidence type="ECO:0000313" key="2">
    <source>
        <dbReference type="EMBL" id="GAD20042.1"/>
    </source>
</evidence>
<proteinExistence type="predicted"/>
<feature type="region of interest" description="Disordered" evidence="1">
    <location>
        <begin position="44"/>
        <end position="102"/>
    </location>
</feature>
<keyword evidence="3" id="KW-1185">Reference proteome</keyword>
<feature type="compositionally biased region" description="Polar residues" evidence="1">
    <location>
        <begin position="48"/>
        <end position="102"/>
    </location>
</feature>
<organism evidence="2 3">
    <name type="scientific">Helicobacter fennelliae MRY12-0050</name>
    <dbReference type="NCBI Taxonomy" id="1325130"/>
    <lineage>
        <taxon>Bacteria</taxon>
        <taxon>Pseudomonadati</taxon>
        <taxon>Campylobacterota</taxon>
        <taxon>Epsilonproteobacteria</taxon>
        <taxon>Campylobacterales</taxon>
        <taxon>Helicobacteraceae</taxon>
        <taxon>Helicobacter</taxon>
    </lineage>
</organism>
<name>T1DX86_9HELI</name>
<reference evidence="2 3" key="1">
    <citation type="journal article" date="2013" name="Genome Announc.">
        <title>Draft Genome Sequence of Helicobacter fennelliae Strain MRY12-0050, Isolated from a Bacteremia Patient.</title>
        <authorList>
            <person name="Rimbara E."/>
            <person name="Matsui M."/>
            <person name="Mori S."/>
            <person name="Suzuki S."/>
            <person name="Suzuki M."/>
            <person name="Kim H."/>
            <person name="Sekizuka T."/>
            <person name="Kuroda M."/>
            <person name="Shibayama K."/>
        </authorList>
    </citation>
    <scope>NUCLEOTIDE SEQUENCE [LARGE SCALE GENOMIC DNA]</scope>
    <source>
        <strain evidence="2 3">MRY12-0050</strain>
    </source>
</reference>
<dbReference type="STRING" id="1325130.HFN_1286"/>
<dbReference type="Proteomes" id="UP000018143">
    <property type="component" value="Unassembled WGS sequence"/>
</dbReference>
<accession>T1DX86</accession>
<dbReference type="eggNOG" id="COG3787">
    <property type="taxonomic scope" value="Bacteria"/>
</dbReference>
<evidence type="ECO:0000256" key="1">
    <source>
        <dbReference type="SAM" id="MobiDB-lite"/>
    </source>
</evidence>
<comment type="caution">
    <text evidence="2">The sequence shown here is derived from an EMBL/GenBank/DDBJ whole genome shotgun (WGS) entry which is preliminary data.</text>
</comment>
<dbReference type="AlphaFoldDB" id="T1DX86"/>